<dbReference type="InterPro" id="IPR036961">
    <property type="entry name" value="Kinesin_motor_dom_sf"/>
</dbReference>
<dbReference type="AlphaFoldDB" id="A0A8H7EVD7"/>
<keyword evidence="5" id="KW-0175">Coiled coil</keyword>
<dbReference type="PROSITE" id="PS00411">
    <property type="entry name" value="KINESIN_MOTOR_1"/>
    <property type="match status" value="1"/>
</dbReference>
<comment type="caution">
    <text evidence="3">Lacks conserved residue(s) required for the propagation of feature annotation.</text>
</comment>
<dbReference type="SMART" id="SM00129">
    <property type="entry name" value="KISc"/>
    <property type="match status" value="1"/>
</dbReference>
<evidence type="ECO:0000313" key="8">
    <source>
        <dbReference type="EMBL" id="KAF7731880.1"/>
    </source>
</evidence>
<dbReference type="GO" id="GO:0007018">
    <property type="term" value="P:microtubule-based movement"/>
    <property type="evidence" value="ECO:0007669"/>
    <property type="project" value="InterPro"/>
</dbReference>
<proteinExistence type="inferred from homology"/>
<evidence type="ECO:0000256" key="5">
    <source>
        <dbReference type="SAM" id="Coils"/>
    </source>
</evidence>
<keyword evidence="2 4" id="KW-0067">ATP-binding</keyword>
<evidence type="ECO:0000256" key="6">
    <source>
        <dbReference type="SAM" id="MobiDB-lite"/>
    </source>
</evidence>
<dbReference type="SUPFAM" id="SSF52540">
    <property type="entry name" value="P-loop containing nucleoside triphosphate hydrolases"/>
    <property type="match status" value="1"/>
</dbReference>
<keyword evidence="4" id="KW-0493">Microtubule</keyword>
<dbReference type="Proteomes" id="UP000605846">
    <property type="component" value="Unassembled WGS sequence"/>
</dbReference>
<keyword evidence="9" id="KW-1185">Reference proteome</keyword>
<dbReference type="InterPro" id="IPR027640">
    <property type="entry name" value="Kinesin-like_fam"/>
</dbReference>
<dbReference type="PANTHER" id="PTHR47968">
    <property type="entry name" value="CENTROMERE PROTEIN E"/>
    <property type="match status" value="1"/>
</dbReference>
<comment type="similarity">
    <text evidence="3 4">Belongs to the TRAFAC class myosin-kinesin ATPase superfamily. Kinesin family.</text>
</comment>
<feature type="coiled-coil region" evidence="5">
    <location>
        <begin position="264"/>
        <end position="320"/>
    </location>
</feature>
<dbReference type="InterPro" id="IPR027417">
    <property type="entry name" value="P-loop_NTPase"/>
</dbReference>
<keyword evidence="4" id="KW-0505">Motor protein</keyword>
<evidence type="ECO:0000256" key="3">
    <source>
        <dbReference type="PROSITE-ProRule" id="PRU00283"/>
    </source>
</evidence>
<dbReference type="GO" id="GO:0008017">
    <property type="term" value="F:microtubule binding"/>
    <property type="evidence" value="ECO:0007669"/>
    <property type="project" value="InterPro"/>
</dbReference>
<sequence length="456" mass="51217">MGTESEPGVIPRAVNEVFEYIKRTISKEFLLRVSYLEIYNETIRDLLAPETDNIKIHEDKRRGIYVSPLVEEVVTSPKEVIQVIQKGEANRHISTTDYNLHSSRSHTIFQMVIESRKRNDNSTTLKPGVPHRRLTSLSGPGRMESLKISQLNLIDLAGSEKAVSNQERRKEGAFINKSLLTLGTVISKLTESGKSSHIPYRDSKLTRILQTALSGLAKVVVICTISPSAGSLEESHNTLKFAGRVKKIVVSAKNEEVMDDKALIQKYRGEIIELKEKLEAANEVLQKEKENTQSMLSAERHQYEQELRQMRLVRAALKERINYLSRLILSSSSVVTLPTKDIAEEMAVIDKELTTTGTSGTEEEDPWKLVRNLKRELEQVTAQKTSAESQCAVMQTRIESLEKEIGQYKGLVDKVAHLEAELSVTKAELQVTSLMSKGDKQSSSKEVNTAWETVKS</sequence>
<evidence type="ECO:0000256" key="4">
    <source>
        <dbReference type="RuleBase" id="RU000394"/>
    </source>
</evidence>
<evidence type="ECO:0000256" key="2">
    <source>
        <dbReference type="ARBA" id="ARBA00022840"/>
    </source>
</evidence>
<evidence type="ECO:0000313" key="9">
    <source>
        <dbReference type="Proteomes" id="UP000605846"/>
    </source>
</evidence>
<dbReference type="InterPro" id="IPR019821">
    <property type="entry name" value="Kinesin_motor_CS"/>
</dbReference>
<dbReference type="GO" id="GO:0003777">
    <property type="term" value="F:microtubule motor activity"/>
    <property type="evidence" value="ECO:0007669"/>
    <property type="project" value="InterPro"/>
</dbReference>
<dbReference type="EMBL" id="JABAYA010000006">
    <property type="protein sequence ID" value="KAF7731880.1"/>
    <property type="molecule type" value="Genomic_DNA"/>
</dbReference>
<feature type="domain" description="Kinesin motor" evidence="7">
    <location>
        <begin position="1"/>
        <end position="248"/>
    </location>
</feature>
<dbReference type="InterPro" id="IPR001752">
    <property type="entry name" value="Kinesin_motor_dom"/>
</dbReference>
<comment type="caution">
    <text evidence="8">The sequence shown here is derived from an EMBL/GenBank/DDBJ whole genome shotgun (WGS) entry which is preliminary data.</text>
</comment>
<dbReference type="GO" id="GO:0005874">
    <property type="term" value="C:microtubule"/>
    <property type="evidence" value="ECO:0007669"/>
    <property type="project" value="UniProtKB-KW"/>
</dbReference>
<dbReference type="PRINTS" id="PR00380">
    <property type="entry name" value="KINESINHEAVY"/>
</dbReference>
<protein>
    <recommendedName>
        <fullName evidence="4">Kinesin-like protein</fullName>
    </recommendedName>
</protein>
<dbReference type="Gene3D" id="3.40.850.10">
    <property type="entry name" value="Kinesin motor domain"/>
    <property type="match status" value="1"/>
</dbReference>
<feature type="region of interest" description="Disordered" evidence="6">
    <location>
        <begin position="119"/>
        <end position="140"/>
    </location>
</feature>
<dbReference type="GO" id="GO:0005524">
    <property type="term" value="F:ATP binding"/>
    <property type="evidence" value="ECO:0007669"/>
    <property type="project" value="UniProtKB-KW"/>
</dbReference>
<feature type="region of interest" description="Disordered" evidence="6">
    <location>
        <begin position="434"/>
        <end position="456"/>
    </location>
</feature>
<feature type="coiled-coil region" evidence="5">
    <location>
        <begin position="370"/>
        <end position="404"/>
    </location>
</feature>
<organism evidence="8 9">
    <name type="scientific">Apophysomyces ossiformis</name>
    <dbReference type="NCBI Taxonomy" id="679940"/>
    <lineage>
        <taxon>Eukaryota</taxon>
        <taxon>Fungi</taxon>
        <taxon>Fungi incertae sedis</taxon>
        <taxon>Mucoromycota</taxon>
        <taxon>Mucoromycotina</taxon>
        <taxon>Mucoromycetes</taxon>
        <taxon>Mucorales</taxon>
        <taxon>Mucorineae</taxon>
        <taxon>Mucoraceae</taxon>
        <taxon>Apophysomyces</taxon>
    </lineage>
</organism>
<evidence type="ECO:0000259" key="7">
    <source>
        <dbReference type="PROSITE" id="PS50067"/>
    </source>
</evidence>
<accession>A0A8H7EVD7</accession>
<dbReference type="PANTHER" id="PTHR47968:SF33">
    <property type="entry name" value="KINESIN-LIKE PROTEIN KIN-7C, MITOCHONDRIAL ISOFORM X1"/>
    <property type="match status" value="1"/>
</dbReference>
<feature type="compositionally biased region" description="Polar residues" evidence="6">
    <location>
        <begin position="444"/>
        <end position="456"/>
    </location>
</feature>
<dbReference type="PROSITE" id="PS50067">
    <property type="entry name" value="KINESIN_MOTOR_2"/>
    <property type="match status" value="1"/>
</dbReference>
<reference evidence="8" key="1">
    <citation type="submission" date="2020-01" db="EMBL/GenBank/DDBJ databases">
        <title>Genome Sequencing of Three Apophysomyces-Like Fungal Strains Confirms a Novel Fungal Genus in the Mucoromycota with divergent Burkholderia-like Endosymbiotic Bacteria.</title>
        <authorList>
            <person name="Stajich J.E."/>
            <person name="Macias A.M."/>
            <person name="Carter-House D."/>
            <person name="Lovett B."/>
            <person name="Kasson L.R."/>
            <person name="Berry K."/>
            <person name="Grigoriev I."/>
            <person name="Chang Y."/>
            <person name="Spatafora J."/>
            <person name="Kasson M.T."/>
        </authorList>
    </citation>
    <scope>NUCLEOTIDE SEQUENCE</scope>
    <source>
        <strain evidence="8">NRRL A-21654</strain>
    </source>
</reference>
<gene>
    <name evidence="8" type="ORF">EC973_007711</name>
</gene>
<name>A0A8H7EVD7_9FUNG</name>
<evidence type="ECO:0000256" key="1">
    <source>
        <dbReference type="ARBA" id="ARBA00022741"/>
    </source>
</evidence>
<dbReference type="OrthoDB" id="3176171at2759"/>
<dbReference type="Pfam" id="PF00225">
    <property type="entry name" value="Kinesin"/>
    <property type="match status" value="1"/>
</dbReference>
<keyword evidence="1 4" id="KW-0547">Nucleotide-binding</keyword>